<gene>
    <name evidence="1" type="ORF">ATANTOWER_010144</name>
</gene>
<keyword evidence="2" id="KW-1185">Reference proteome</keyword>
<sequence>MAEKSLQSSRASRFKRRLTILRKRHDECAAMYSKHLETPQHPKQSSQLRKSLVEDVHFKSQRHQHKNSR</sequence>
<protein>
    <submittedName>
        <fullName evidence="1">Uncharacterized protein</fullName>
    </submittedName>
</protein>
<comment type="caution">
    <text evidence="1">The sequence shown here is derived from an EMBL/GenBank/DDBJ whole genome shotgun (WGS) entry which is preliminary data.</text>
</comment>
<accession>A0ABU7BCX6</accession>
<proteinExistence type="predicted"/>
<reference evidence="1 2" key="1">
    <citation type="submission" date="2021-07" db="EMBL/GenBank/DDBJ databases">
        <authorList>
            <person name="Palmer J.M."/>
        </authorList>
    </citation>
    <scope>NUCLEOTIDE SEQUENCE [LARGE SCALE GENOMIC DNA]</scope>
    <source>
        <strain evidence="1 2">AT_MEX2019</strain>
        <tissue evidence="1">Muscle</tissue>
    </source>
</reference>
<evidence type="ECO:0000313" key="1">
    <source>
        <dbReference type="EMBL" id="MED6247619.1"/>
    </source>
</evidence>
<evidence type="ECO:0000313" key="2">
    <source>
        <dbReference type="Proteomes" id="UP001345963"/>
    </source>
</evidence>
<organism evidence="1 2">
    <name type="scientific">Ataeniobius toweri</name>
    <dbReference type="NCBI Taxonomy" id="208326"/>
    <lineage>
        <taxon>Eukaryota</taxon>
        <taxon>Metazoa</taxon>
        <taxon>Chordata</taxon>
        <taxon>Craniata</taxon>
        <taxon>Vertebrata</taxon>
        <taxon>Euteleostomi</taxon>
        <taxon>Actinopterygii</taxon>
        <taxon>Neopterygii</taxon>
        <taxon>Teleostei</taxon>
        <taxon>Neoteleostei</taxon>
        <taxon>Acanthomorphata</taxon>
        <taxon>Ovalentaria</taxon>
        <taxon>Atherinomorphae</taxon>
        <taxon>Cyprinodontiformes</taxon>
        <taxon>Goodeidae</taxon>
        <taxon>Ataeniobius</taxon>
    </lineage>
</organism>
<dbReference type="Proteomes" id="UP001345963">
    <property type="component" value="Unassembled WGS sequence"/>
</dbReference>
<dbReference type="EMBL" id="JAHUTI010049400">
    <property type="protein sequence ID" value="MED6247619.1"/>
    <property type="molecule type" value="Genomic_DNA"/>
</dbReference>
<name>A0ABU7BCX6_9TELE</name>